<organism evidence="1 2">
    <name type="scientific">Ancylostoma ceylanicum</name>
    <dbReference type="NCBI Taxonomy" id="53326"/>
    <lineage>
        <taxon>Eukaryota</taxon>
        <taxon>Metazoa</taxon>
        <taxon>Ecdysozoa</taxon>
        <taxon>Nematoda</taxon>
        <taxon>Chromadorea</taxon>
        <taxon>Rhabditida</taxon>
        <taxon>Rhabditina</taxon>
        <taxon>Rhabditomorpha</taxon>
        <taxon>Strongyloidea</taxon>
        <taxon>Ancylostomatidae</taxon>
        <taxon>Ancylostomatinae</taxon>
        <taxon>Ancylostoma</taxon>
    </lineage>
</organism>
<evidence type="ECO:0000313" key="2">
    <source>
        <dbReference type="Proteomes" id="UP000024635"/>
    </source>
</evidence>
<reference evidence="2" key="1">
    <citation type="journal article" date="2015" name="Nat. Genet.">
        <title>The genome and transcriptome of the zoonotic hookworm Ancylostoma ceylanicum identify infection-specific gene families.</title>
        <authorList>
            <person name="Schwarz E.M."/>
            <person name="Hu Y."/>
            <person name="Antoshechkin I."/>
            <person name="Miller M.M."/>
            <person name="Sternberg P.W."/>
            <person name="Aroian R.V."/>
        </authorList>
    </citation>
    <scope>NUCLEOTIDE SEQUENCE</scope>
    <source>
        <strain evidence="2">HY135</strain>
    </source>
</reference>
<name>A0A016TKP1_9BILA</name>
<dbReference type="Proteomes" id="UP000024635">
    <property type="component" value="Unassembled WGS sequence"/>
</dbReference>
<comment type="caution">
    <text evidence="1">The sequence shown here is derived from an EMBL/GenBank/DDBJ whole genome shotgun (WGS) entry which is preliminary data.</text>
</comment>
<dbReference type="AlphaFoldDB" id="A0A016TKP1"/>
<proteinExistence type="predicted"/>
<keyword evidence="2" id="KW-1185">Reference proteome</keyword>
<sequence>MFTPCNFSAPMAFIYPTLASKTCVFLPSAAGTFEGCSRDARMNRPITAQQLTLRAHWPRPRAPQEVAENGISGASVQNGVYFCNHRLLEFFKVKISNTTLAWEGVFKFGLNGVIFNRFYNFSRYNWFPIDVLLHAQNIFICESRLIVGDVRVSVIALLSESNRAVSMGFTLFRQKIMIVYWV</sequence>
<evidence type="ECO:0000313" key="1">
    <source>
        <dbReference type="EMBL" id="EYC03222.1"/>
    </source>
</evidence>
<accession>A0A016TKP1</accession>
<dbReference type="EMBL" id="JARK01001431">
    <property type="protein sequence ID" value="EYC03222.1"/>
    <property type="molecule type" value="Genomic_DNA"/>
</dbReference>
<gene>
    <name evidence="1" type="primary">Acey_s0095.g2827</name>
    <name evidence="1" type="ORF">Y032_0095g2827</name>
</gene>
<protein>
    <submittedName>
        <fullName evidence="1">Uncharacterized protein</fullName>
    </submittedName>
</protein>